<sequence>MADEEQEKSVSNKKAIVTGDLPLPLDWTKLNDGSDQR</sequence>
<organism evidence="2">
    <name type="scientific">marine sediment metagenome</name>
    <dbReference type="NCBI Taxonomy" id="412755"/>
    <lineage>
        <taxon>unclassified sequences</taxon>
        <taxon>metagenomes</taxon>
        <taxon>ecological metagenomes</taxon>
    </lineage>
</organism>
<evidence type="ECO:0000313" key="2">
    <source>
        <dbReference type="EMBL" id="GAF78671.1"/>
    </source>
</evidence>
<evidence type="ECO:0000256" key="1">
    <source>
        <dbReference type="SAM" id="MobiDB-lite"/>
    </source>
</evidence>
<accession>X0SU48</accession>
<dbReference type="AlphaFoldDB" id="X0SU48"/>
<gene>
    <name evidence="2" type="ORF">S01H1_06111</name>
</gene>
<reference evidence="2" key="1">
    <citation type="journal article" date="2014" name="Front. Microbiol.">
        <title>High frequency of phylogenetically diverse reductive dehalogenase-homologous genes in deep subseafloor sedimentary metagenomes.</title>
        <authorList>
            <person name="Kawai M."/>
            <person name="Futagami T."/>
            <person name="Toyoda A."/>
            <person name="Takaki Y."/>
            <person name="Nishi S."/>
            <person name="Hori S."/>
            <person name="Arai W."/>
            <person name="Tsubouchi T."/>
            <person name="Morono Y."/>
            <person name="Uchiyama I."/>
            <person name="Ito T."/>
            <person name="Fujiyama A."/>
            <person name="Inagaki F."/>
            <person name="Takami H."/>
        </authorList>
    </citation>
    <scope>NUCLEOTIDE SEQUENCE</scope>
    <source>
        <strain evidence="2">Expedition CK06-06</strain>
    </source>
</reference>
<feature type="region of interest" description="Disordered" evidence="1">
    <location>
        <begin position="1"/>
        <end position="37"/>
    </location>
</feature>
<name>X0SU48_9ZZZZ</name>
<protein>
    <submittedName>
        <fullName evidence="2">Uncharacterized protein</fullName>
    </submittedName>
</protein>
<dbReference type="EMBL" id="BARS01003172">
    <property type="protein sequence ID" value="GAF78671.1"/>
    <property type="molecule type" value="Genomic_DNA"/>
</dbReference>
<feature type="non-terminal residue" evidence="2">
    <location>
        <position position="37"/>
    </location>
</feature>
<comment type="caution">
    <text evidence="2">The sequence shown here is derived from an EMBL/GenBank/DDBJ whole genome shotgun (WGS) entry which is preliminary data.</text>
</comment>
<proteinExistence type="predicted"/>